<protein>
    <recommendedName>
        <fullName evidence="3">Regulatory protein</fullName>
    </recommendedName>
</protein>
<accession>A0A7X0M931</accession>
<keyword evidence="2" id="KW-1185">Reference proteome</keyword>
<proteinExistence type="predicted"/>
<dbReference type="EMBL" id="JACHIU010000001">
    <property type="protein sequence ID" value="MBB6476478.1"/>
    <property type="molecule type" value="Genomic_DNA"/>
</dbReference>
<evidence type="ECO:0000313" key="2">
    <source>
        <dbReference type="Proteomes" id="UP000555564"/>
    </source>
</evidence>
<gene>
    <name evidence="1" type="ORF">BJ992_005909</name>
</gene>
<organism evidence="1 2">
    <name type="scientific">Sphaerisporangium rubeum</name>
    <dbReference type="NCBI Taxonomy" id="321317"/>
    <lineage>
        <taxon>Bacteria</taxon>
        <taxon>Bacillati</taxon>
        <taxon>Actinomycetota</taxon>
        <taxon>Actinomycetes</taxon>
        <taxon>Streptosporangiales</taxon>
        <taxon>Streptosporangiaceae</taxon>
        <taxon>Sphaerisporangium</taxon>
    </lineage>
</organism>
<dbReference type="Proteomes" id="UP000555564">
    <property type="component" value="Unassembled WGS sequence"/>
</dbReference>
<name>A0A7X0M931_9ACTN</name>
<reference evidence="1 2" key="1">
    <citation type="submission" date="2020-08" db="EMBL/GenBank/DDBJ databases">
        <title>Sequencing the genomes of 1000 actinobacteria strains.</title>
        <authorList>
            <person name="Klenk H.-P."/>
        </authorList>
    </citation>
    <scope>NUCLEOTIDE SEQUENCE [LARGE SCALE GENOMIC DNA]</scope>
    <source>
        <strain evidence="1 2">DSM 44936</strain>
    </source>
</reference>
<evidence type="ECO:0008006" key="3">
    <source>
        <dbReference type="Google" id="ProtNLM"/>
    </source>
</evidence>
<sequence length="116" mass="12710">MRTIPIPVDTSRLNFTCVKPARPRLVNRDTGEIKRDKDGKIVYEVTVSVEDAFGRLELLKIGTSVEPDISAGDEVTPVNLVGYVWEQMIGGAARWGIAYKAADFIRTAPGMSTEVA</sequence>
<evidence type="ECO:0000313" key="1">
    <source>
        <dbReference type="EMBL" id="MBB6476478.1"/>
    </source>
</evidence>
<dbReference type="AlphaFoldDB" id="A0A7X0M931"/>
<dbReference type="RefSeq" id="WP_184986547.1">
    <property type="nucleotide sequence ID" value="NZ_BAAALO010000059.1"/>
</dbReference>
<comment type="caution">
    <text evidence="1">The sequence shown here is derived from an EMBL/GenBank/DDBJ whole genome shotgun (WGS) entry which is preliminary data.</text>
</comment>